<sequence>MKLRKVFAQRNKKENKKLNKKENNKIKEKDNLSESIDNSQSKNRKKTSIEIKCLKDNRDKNITTIKEREAEFKIIYDQINNFITHKVNNILYISGVPGSGKTFTVSTVINKIIENKKENFVTSFVNCTVLSQKGQIYREILKTFLEKCKINIYNSCLQELRRHLLEGKCSHLVVLDEIDFLMNKNEKVLYNLFDLVQMEGNIMIILLSNTLGKLSTKVESRIGNNRIEFKPYTAEQLERLLKDSNTLPSVKNAKISKEEELVKKFIAKKVASATGDFRKAMDLSLKNTNNVKEINAVVKEYYKSVIKLFYNELNLYQRVLVNLLGEENHKNLEFNENNSKKDKKLDLINSYKIFKTHCKLNNIKLLDYFAYVDVIDDLCDFGFIKVNNREISVCFFKEEIE</sequence>
<dbReference type="SUPFAM" id="SSF52540">
    <property type="entry name" value="P-loop containing nucleoside triphosphate hydrolases"/>
    <property type="match status" value="1"/>
</dbReference>
<comment type="subcellular location">
    <subcellularLocation>
        <location evidence="1 6">Nucleus</location>
    </subcellularLocation>
</comment>
<dbReference type="VEuPathDB" id="MicrosporidiaDB:EHP00_459"/>
<keyword evidence="6" id="KW-0067">ATP-binding</keyword>
<organism evidence="9 10">
    <name type="scientific">Ecytonucleospora hepatopenaei</name>
    <dbReference type="NCBI Taxonomy" id="646526"/>
    <lineage>
        <taxon>Eukaryota</taxon>
        <taxon>Fungi</taxon>
        <taxon>Fungi incertae sedis</taxon>
        <taxon>Microsporidia</taxon>
        <taxon>Enterocytozoonidae</taxon>
        <taxon>Ecytonucleospora</taxon>
    </lineage>
</organism>
<dbReference type="PROSITE" id="PS51192">
    <property type="entry name" value="HELICASE_ATP_BIND_1"/>
    <property type="match status" value="1"/>
</dbReference>
<dbReference type="GO" id="GO:0033314">
    <property type="term" value="P:mitotic DNA replication checkpoint signaling"/>
    <property type="evidence" value="ECO:0007669"/>
    <property type="project" value="TreeGrafter"/>
</dbReference>
<dbReference type="GO" id="GO:0005664">
    <property type="term" value="C:nuclear origin of replication recognition complex"/>
    <property type="evidence" value="ECO:0007669"/>
    <property type="project" value="TreeGrafter"/>
</dbReference>
<dbReference type="GO" id="GO:0005524">
    <property type="term" value="F:ATP binding"/>
    <property type="evidence" value="ECO:0007669"/>
    <property type="project" value="UniProtKB-KW"/>
</dbReference>
<comment type="caution">
    <text evidence="9">The sequence shown here is derived from an EMBL/GenBank/DDBJ whole genome shotgun (WGS) entry which is preliminary data.</text>
</comment>
<evidence type="ECO:0000313" key="10">
    <source>
        <dbReference type="Proteomes" id="UP000192758"/>
    </source>
</evidence>
<dbReference type="GO" id="GO:0016887">
    <property type="term" value="F:ATP hydrolysis activity"/>
    <property type="evidence" value="ECO:0007669"/>
    <property type="project" value="InterPro"/>
</dbReference>
<dbReference type="GO" id="GO:0003688">
    <property type="term" value="F:DNA replication origin binding"/>
    <property type="evidence" value="ECO:0007669"/>
    <property type="project" value="TreeGrafter"/>
</dbReference>
<dbReference type="InterPro" id="IPR003593">
    <property type="entry name" value="AAA+_ATPase"/>
</dbReference>
<evidence type="ECO:0000256" key="4">
    <source>
        <dbReference type="ARBA" id="ARBA00023125"/>
    </source>
</evidence>
<dbReference type="EMBL" id="MNPJ01000003">
    <property type="protein sequence ID" value="OQS55709.1"/>
    <property type="molecule type" value="Genomic_DNA"/>
</dbReference>
<dbReference type="InterPro" id="IPR027417">
    <property type="entry name" value="P-loop_NTPase"/>
</dbReference>
<dbReference type="CDD" id="cd00009">
    <property type="entry name" value="AAA"/>
    <property type="match status" value="1"/>
</dbReference>
<feature type="compositionally biased region" description="Basic and acidic residues" evidence="7">
    <location>
        <begin position="16"/>
        <end position="32"/>
    </location>
</feature>
<dbReference type="InterPro" id="IPR014001">
    <property type="entry name" value="Helicase_ATP-bd"/>
</dbReference>
<feature type="region of interest" description="Disordered" evidence="7">
    <location>
        <begin position="1"/>
        <end position="43"/>
    </location>
</feature>
<proteinExistence type="inferred from homology"/>
<comment type="similarity">
    <text evidence="6">Belongs to the ORC1 family.</text>
</comment>
<keyword evidence="4 6" id="KW-0238">DNA-binding</keyword>
<dbReference type="SMR" id="A0A1W0E968"/>
<evidence type="ECO:0000256" key="6">
    <source>
        <dbReference type="RuleBase" id="RU365058"/>
    </source>
</evidence>
<dbReference type="AlphaFoldDB" id="A0A1W0E968"/>
<evidence type="ECO:0000313" key="9">
    <source>
        <dbReference type="EMBL" id="OQS55709.1"/>
    </source>
</evidence>
<keyword evidence="5 6" id="KW-0539">Nucleus</keyword>
<gene>
    <name evidence="9" type="primary">orc1</name>
    <name evidence="9" type="ORF">EHP00_459</name>
</gene>
<evidence type="ECO:0000256" key="3">
    <source>
        <dbReference type="ARBA" id="ARBA00022705"/>
    </source>
</evidence>
<comment type="subunit">
    <text evidence="6">ORC is composed of six subunits.</text>
</comment>
<dbReference type="PANTHER" id="PTHR10763">
    <property type="entry name" value="CELL DIVISION CONTROL PROTEIN 6-RELATED"/>
    <property type="match status" value="1"/>
</dbReference>
<dbReference type="STRING" id="646526.A0A1W0E968"/>
<dbReference type="Pfam" id="PF13401">
    <property type="entry name" value="AAA_22"/>
    <property type="match status" value="1"/>
</dbReference>
<protein>
    <recommendedName>
        <fullName evidence="6">Origin recognition complex subunit 1</fullName>
    </recommendedName>
</protein>
<name>A0A1W0E968_9MICR</name>
<comment type="function">
    <text evidence="6">Component of the origin recognition complex (ORC) that binds origins of replication. DNA-binding is ATP-dependent, however specific DNA sequences that define origins of replication have not been identified so far. ORC is required to assemble the pre-replication complex necessary to initiate DNA replication.</text>
</comment>
<comment type="similarity">
    <text evidence="2">Belongs to the CDC6/cdc18 family.</text>
</comment>
<evidence type="ECO:0000256" key="5">
    <source>
        <dbReference type="ARBA" id="ARBA00023242"/>
    </source>
</evidence>
<feature type="domain" description="Helicase ATP-binding" evidence="8">
    <location>
        <begin position="82"/>
        <end position="229"/>
    </location>
</feature>
<dbReference type="InterPro" id="IPR049945">
    <property type="entry name" value="AAA_22"/>
</dbReference>
<keyword evidence="3 6" id="KW-0235">DNA replication</keyword>
<dbReference type="Gene3D" id="3.40.50.300">
    <property type="entry name" value="P-loop containing nucleotide triphosphate hydrolases"/>
    <property type="match status" value="1"/>
</dbReference>
<accession>A0A1W0E968</accession>
<dbReference type="PANTHER" id="PTHR10763:SF23">
    <property type="entry name" value="ORIGIN RECOGNITION COMPLEX SUBUNIT 1"/>
    <property type="match status" value="1"/>
</dbReference>
<keyword evidence="10" id="KW-1185">Reference proteome</keyword>
<keyword evidence="6" id="KW-0547">Nucleotide-binding</keyword>
<reference evidence="9 10" key="1">
    <citation type="journal article" date="2017" name="Environ. Microbiol.">
        <title>Decay of the glycolytic pathway and adaptation to intranuclear parasitism within Enterocytozoonidae microsporidia.</title>
        <authorList>
            <person name="Wiredu Boakye D."/>
            <person name="Jaroenlak P."/>
            <person name="Prachumwat A."/>
            <person name="Williams T.A."/>
            <person name="Bateman K.S."/>
            <person name="Itsathitphaisarn O."/>
            <person name="Sritunyalucksana K."/>
            <person name="Paszkiewicz K.H."/>
            <person name="Moore K.A."/>
            <person name="Stentiford G.D."/>
            <person name="Williams B.A."/>
        </authorList>
    </citation>
    <scope>NUCLEOTIDE SEQUENCE [LARGE SCALE GENOMIC DNA]</scope>
    <source>
        <strain evidence="9 10">TH1</strain>
    </source>
</reference>
<evidence type="ECO:0000256" key="7">
    <source>
        <dbReference type="SAM" id="MobiDB-lite"/>
    </source>
</evidence>
<evidence type="ECO:0000259" key="8">
    <source>
        <dbReference type="PROSITE" id="PS51192"/>
    </source>
</evidence>
<evidence type="ECO:0000256" key="1">
    <source>
        <dbReference type="ARBA" id="ARBA00004123"/>
    </source>
</evidence>
<dbReference type="OrthoDB" id="1926878at2759"/>
<dbReference type="GO" id="GO:0006270">
    <property type="term" value="P:DNA replication initiation"/>
    <property type="evidence" value="ECO:0007669"/>
    <property type="project" value="TreeGrafter"/>
</dbReference>
<dbReference type="Proteomes" id="UP000192758">
    <property type="component" value="Unassembled WGS sequence"/>
</dbReference>
<dbReference type="SMART" id="SM00382">
    <property type="entry name" value="AAA"/>
    <property type="match status" value="1"/>
</dbReference>
<evidence type="ECO:0000256" key="2">
    <source>
        <dbReference type="ARBA" id="ARBA00006184"/>
    </source>
</evidence>
<dbReference type="InterPro" id="IPR050311">
    <property type="entry name" value="ORC1/CDC6"/>
</dbReference>